<comment type="caution">
    <text evidence="3">The sequence shown here is derived from an EMBL/GenBank/DDBJ whole genome shotgun (WGS) entry which is preliminary data.</text>
</comment>
<proteinExistence type="predicted"/>
<dbReference type="AlphaFoldDB" id="A3ZYG1"/>
<name>A3ZYG1_9BACT</name>
<dbReference type="PRINTS" id="PR01713">
    <property type="entry name" value="NUCEPIMERASE"/>
</dbReference>
<evidence type="ECO:0000313" key="3">
    <source>
        <dbReference type="EMBL" id="EAQ78411.1"/>
    </source>
</evidence>
<dbReference type="Gene3D" id="3.40.50.720">
    <property type="entry name" value="NAD(P)-binding Rossmann-like Domain"/>
    <property type="match status" value="1"/>
</dbReference>
<accession>A3ZYG1</accession>
<dbReference type="InterPro" id="IPR036291">
    <property type="entry name" value="NAD(P)-bd_dom_sf"/>
</dbReference>
<protein>
    <submittedName>
        <fullName evidence="3">Nucleotide sugar epimerase</fullName>
    </submittedName>
</protein>
<dbReference type="EMBL" id="AANZ01000021">
    <property type="protein sequence ID" value="EAQ78411.1"/>
    <property type="molecule type" value="Genomic_DNA"/>
</dbReference>
<evidence type="ECO:0000256" key="1">
    <source>
        <dbReference type="ARBA" id="ARBA00023027"/>
    </source>
</evidence>
<organism evidence="3 4">
    <name type="scientific">Blastopirellula marina DSM 3645</name>
    <dbReference type="NCBI Taxonomy" id="314230"/>
    <lineage>
        <taxon>Bacteria</taxon>
        <taxon>Pseudomonadati</taxon>
        <taxon>Planctomycetota</taxon>
        <taxon>Planctomycetia</taxon>
        <taxon>Pirellulales</taxon>
        <taxon>Pirellulaceae</taxon>
        <taxon>Blastopirellula</taxon>
    </lineage>
</organism>
<dbReference type="OrthoDB" id="258549at2"/>
<dbReference type="RefSeq" id="WP_002654986.1">
    <property type="nucleotide sequence ID" value="NZ_CH672377.1"/>
</dbReference>
<dbReference type="SUPFAM" id="SSF51735">
    <property type="entry name" value="NAD(P)-binding Rossmann-fold domains"/>
    <property type="match status" value="1"/>
</dbReference>
<dbReference type="Proteomes" id="UP000004358">
    <property type="component" value="Unassembled WGS sequence"/>
</dbReference>
<evidence type="ECO:0000313" key="4">
    <source>
        <dbReference type="Proteomes" id="UP000004358"/>
    </source>
</evidence>
<dbReference type="Pfam" id="PF01370">
    <property type="entry name" value="Epimerase"/>
    <property type="match status" value="1"/>
</dbReference>
<dbReference type="HOGENOM" id="CLU_007383_1_7_0"/>
<dbReference type="PANTHER" id="PTHR43574">
    <property type="entry name" value="EPIMERASE-RELATED"/>
    <property type="match status" value="1"/>
</dbReference>
<dbReference type="eggNOG" id="COG0451">
    <property type="taxonomic scope" value="Bacteria"/>
</dbReference>
<dbReference type="STRING" id="314230.DSM3645_06961"/>
<evidence type="ECO:0000259" key="2">
    <source>
        <dbReference type="Pfam" id="PF01370"/>
    </source>
</evidence>
<keyword evidence="1" id="KW-0520">NAD</keyword>
<reference evidence="3 4" key="1">
    <citation type="submission" date="2006-02" db="EMBL/GenBank/DDBJ databases">
        <authorList>
            <person name="Amann R."/>
            <person name="Ferriera S."/>
            <person name="Johnson J."/>
            <person name="Kravitz S."/>
            <person name="Halpern A."/>
            <person name="Remington K."/>
            <person name="Beeson K."/>
            <person name="Tran B."/>
            <person name="Rogers Y.-H."/>
            <person name="Friedman R."/>
            <person name="Venter J.C."/>
        </authorList>
    </citation>
    <scope>NUCLEOTIDE SEQUENCE [LARGE SCALE GENOMIC DNA]</scope>
    <source>
        <strain evidence="3 4">DSM 3645</strain>
    </source>
</reference>
<gene>
    <name evidence="3" type="ORF">DSM3645_06961</name>
</gene>
<sequence>MAILITGGAGFIGSHLIERLLVQSSDDLICLDNFNDYYDPALKRANAALFDDQPRVTQIEADFCDSNAMESLFTQHQIKSVVHLGAYAGVRVSVAQPQLYQQTNVGGTLNLLETVRRHPVQRFLLASSSTVYGRGAAIPFAEDAPHGVPASPYGATKRAAELLGLTYAELHQTPVVCLRPFSVYGPRLRPDLALTIFAKAIHTGATIPLFGDGTIRRDFTHVSDICDGLIAALTAENVIGETINLGHSEPIEMRGLIALLENAFGKKANIERLPERPEDLPVTFANLQKAQRLLNYEPQVPIEVGIRDYVAWFQSWYA</sequence>
<feature type="domain" description="NAD-dependent epimerase/dehydratase" evidence="2">
    <location>
        <begin position="3"/>
        <end position="246"/>
    </location>
</feature>
<dbReference type="InterPro" id="IPR001509">
    <property type="entry name" value="Epimerase_deHydtase"/>
</dbReference>